<evidence type="ECO:0000313" key="2">
    <source>
        <dbReference type="Proteomes" id="UP000078200"/>
    </source>
</evidence>
<organism evidence="1 2">
    <name type="scientific">Glossina austeni</name>
    <name type="common">Savannah tsetse fly</name>
    <dbReference type="NCBI Taxonomy" id="7395"/>
    <lineage>
        <taxon>Eukaryota</taxon>
        <taxon>Metazoa</taxon>
        <taxon>Ecdysozoa</taxon>
        <taxon>Arthropoda</taxon>
        <taxon>Hexapoda</taxon>
        <taxon>Insecta</taxon>
        <taxon>Pterygota</taxon>
        <taxon>Neoptera</taxon>
        <taxon>Endopterygota</taxon>
        <taxon>Diptera</taxon>
        <taxon>Brachycera</taxon>
        <taxon>Muscomorpha</taxon>
        <taxon>Hippoboscoidea</taxon>
        <taxon>Glossinidae</taxon>
        <taxon>Glossina</taxon>
    </lineage>
</organism>
<sequence length="67" mass="7691">MANLTLESLDMPLAWTGPYLIDCVPNSLKTTYNHDDHNNNDDDDDGDGDGDVYVRWWARICMNCVRE</sequence>
<dbReference type="Proteomes" id="UP000078200">
    <property type="component" value="Unassembled WGS sequence"/>
</dbReference>
<protein>
    <submittedName>
        <fullName evidence="1">Uncharacterized protein</fullName>
    </submittedName>
</protein>
<evidence type="ECO:0000313" key="1">
    <source>
        <dbReference type="EnsemblMetazoa" id="GAUT046284-PA"/>
    </source>
</evidence>
<keyword evidence="2" id="KW-1185">Reference proteome</keyword>
<dbReference type="VEuPathDB" id="VectorBase:GAUT046284"/>
<proteinExistence type="predicted"/>
<dbReference type="AlphaFoldDB" id="A0A1A9VSU5"/>
<name>A0A1A9VSU5_GLOAU</name>
<dbReference type="EnsemblMetazoa" id="GAUT046284-RA">
    <property type="protein sequence ID" value="GAUT046284-PA"/>
    <property type="gene ID" value="GAUT046284"/>
</dbReference>
<reference evidence="1" key="1">
    <citation type="submission" date="2020-05" db="UniProtKB">
        <authorList>
            <consortium name="EnsemblMetazoa"/>
        </authorList>
    </citation>
    <scope>IDENTIFICATION</scope>
    <source>
        <strain evidence="1">TTRI</strain>
    </source>
</reference>
<accession>A0A1A9VSU5</accession>